<evidence type="ECO:0000313" key="1">
    <source>
        <dbReference type="EMBL" id="CAI3997725.1"/>
    </source>
</evidence>
<gene>
    <name evidence="1" type="ORF">C1SCF055_LOCUS24079</name>
</gene>
<comment type="caution">
    <text evidence="1">The sequence shown here is derived from an EMBL/GenBank/DDBJ whole genome shotgun (WGS) entry which is preliminary data.</text>
</comment>
<accession>A0A9P1CU32</accession>
<protein>
    <submittedName>
        <fullName evidence="3">Transposase (Putative) YhgA-like domain-containing protein</fullName>
    </submittedName>
</protein>
<evidence type="ECO:0000313" key="4">
    <source>
        <dbReference type="Proteomes" id="UP001152797"/>
    </source>
</evidence>
<reference evidence="2" key="2">
    <citation type="submission" date="2024-04" db="EMBL/GenBank/DDBJ databases">
        <authorList>
            <person name="Chen Y."/>
            <person name="Shah S."/>
            <person name="Dougan E. K."/>
            <person name="Thang M."/>
            <person name="Chan C."/>
        </authorList>
    </citation>
    <scope>NUCLEOTIDE SEQUENCE [LARGE SCALE GENOMIC DNA]</scope>
</reference>
<dbReference type="EMBL" id="CAMXCT030002377">
    <property type="protein sequence ID" value="CAL4785037.1"/>
    <property type="molecule type" value="Genomic_DNA"/>
</dbReference>
<organism evidence="1">
    <name type="scientific">Cladocopium goreaui</name>
    <dbReference type="NCBI Taxonomy" id="2562237"/>
    <lineage>
        <taxon>Eukaryota</taxon>
        <taxon>Sar</taxon>
        <taxon>Alveolata</taxon>
        <taxon>Dinophyceae</taxon>
        <taxon>Suessiales</taxon>
        <taxon>Symbiodiniaceae</taxon>
        <taxon>Cladocopium</taxon>
    </lineage>
</organism>
<name>A0A9P1CU32_9DINO</name>
<dbReference type="AlphaFoldDB" id="A0A9P1CU32"/>
<dbReference type="EMBL" id="CAMXCT010002377">
    <property type="protein sequence ID" value="CAI3997725.1"/>
    <property type="molecule type" value="Genomic_DNA"/>
</dbReference>
<evidence type="ECO:0000313" key="2">
    <source>
        <dbReference type="EMBL" id="CAL1151100.1"/>
    </source>
</evidence>
<keyword evidence="4" id="KW-1185">Reference proteome</keyword>
<dbReference type="EMBL" id="CAMXCT020002377">
    <property type="protein sequence ID" value="CAL1151100.1"/>
    <property type="molecule type" value="Genomic_DNA"/>
</dbReference>
<reference evidence="1" key="1">
    <citation type="submission" date="2022-10" db="EMBL/GenBank/DDBJ databases">
        <authorList>
            <person name="Chen Y."/>
            <person name="Dougan E. K."/>
            <person name="Chan C."/>
            <person name="Rhodes N."/>
            <person name="Thang M."/>
        </authorList>
    </citation>
    <scope>NUCLEOTIDE SEQUENCE</scope>
</reference>
<proteinExistence type="predicted"/>
<sequence length="299" mass="34313">MADVRSPTLPMKLPVTLKDLGLNAVEILNSDVANPQHLHPDDLHATSVDNNTPRWWIVMTIEEYNSIKPTETAGESTNTVIPALLGSQRMPNFDKLILVINMFNRGDMYPQQQIESGCNLRFATFELASQQIWEINADGGNTMLQQICNYFQWNKDWMWTYNIPVQVSNMNVESTQQEKRLVLQCLEYGGAQMLHHFTTSTRDAVMEMLQQMHSTSITSGINTGNILFQGAKTVERIRGNSHLATWVEQQWTKEMINNHFKEINVWRLNNLPLTMPKDEIQQLLRENCATTDDDQQMEG</sequence>
<evidence type="ECO:0000313" key="3">
    <source>
        <dbReference type="EMBL" id="CAL4785037.1"/>
    </source>
</evidence>
<dbReference type="Proteomes" id="UP001152797">
    <property type="component" value="Unassembled WGS sequence"/>
</dbReference>